<keyword evidence="8" id="KW-0479">Metal-binding</keyword>
<evidence type="ECO:0000256" key="6">
    <source>
        <dbReference type="ARBA" id="ARBA00022605"/>
    </source>
</evidence>
<name>A0A3G2S7X8_MALR7</name>
<keyword evidence="5" id="KW-0432">Leucine biosynthesis</keyword>
<dbReference type="InterPro" id="IPR005668">
    <property type="entry name" value="IPM_Synthase"/>
</dbReference>
<dbReference type="SUPFAM" id="SSF110921">
    <property type="entry name" value="2-isopropylmalate synthase LeuA, allosteric (dimerisation) domain"/>
    <property type="match status" value="1"/>
</dbReference>
<dbReference type="GO" id="GO:0003852">
    <property type="term" value="F:2-isopropylmalate synthase activity"/>
    <property type="evidence" value="ECO:0007669"/>
    <property type="project" value="UniProtKB-EC"/>
</dbReference>
<dbReference type="NCBIfam" id="TIGR00970">
    <property type="entry name" value="leuA_yeast"/>
    <property type="match status" value="1"/>
</dbReference>
<dbReference type="SMART" id="SM00917">
    <property type="entry name" value="LeuA_dimer"/>
    <property type="match status" value="1"/>
</dbReference>
<comment type="similarity">
    <text evidence="3">Belongs to the alpha-IPM synthase/homocitrate synthase family. LeuA type 2 subfamily.</text>
</comment>
<evidence type="ECO:0000256" key="1">
    <source>
        <dbReference type="ARBA" id="ARBA00000064"/>
    </source>
</evidence>
<dbReference type="GO" id="GO:0005739">
    <property type="term" value="C:mitochondrion"/>
    <property type="evidence" value="ECO:0007669"/>
    <property type="project" value="TreeGrafter"/>
</dbReference>
<reference evidence="11 12" key="1">
    <citation type="submission" date="2018-10" db="EMBL/GenBank/DDBJ databases">
        <title>Complete genome sequence of Malassezia restricta CBS 7877.</title>
        <authorList>
            <person name="Morand S.C."/>
            <person name="Bertignac M."/>
            <person name="Iltis A."/>
            <person name="Kolder I."/>
            <person name="Pirovano W."/>
            <person name="Jourdain R."/>
            <person name="Clavaud C."/>
        </authorList>
    </citation>
    <scope>NUCLEOTIDE SEQUENCE [LARGE SCALE GENOMIC DNA]</scope>
    <source>
        <strain evidence="11 12">CBS 7877</strain>
    </source>
</reference>
<keyword evidence="6" id="KW-0028">Amino-acid biosynthesis</keyword>
<evidence type="ECO:0000256" key="4">
    <source>
        <dbReference type="ARBA" id="ARBA00012973"/>
    </source>
</evidence>
<dbReference type="PROSITE" id="PS00815">
    <property type="entry name" value="AIPM_HOMOCIT_SYNTH_1"/>
    <property type="match status" value="1"/>
</dbReference>
<comment type="catalytic activity">
    <reaction evidence="1">
        <text>3-methyl-2-oxobutanoate + acetyl-CoA + H2O = (2S)-2-isopropylmalate + CoA + H(+)</text>
        <dbReference type="Rhea" id="RHEA:21524"/>
        <dbReference type="ChEBI" id="CHEBI:1178"/>
        <dbReference type="ChEBI" id="CHEBI:11851"/>
        <dbReference type="ChEBI" id="CHEBI:15377"/>
        <dbReference type="ChEBI" id="CHEBI:15378"/>
        <dbReference type="ChEBI" id="CHEBI:57287"/>
        <dbReference type="ChEBI" id="CHEBI:57288"/>
        <dbReference type="EC" id="2.3.3.13"/>
    </reaction>
</comment>
<evidence type="ECO:0000313" key="11">
    <source>
        <dbReference type="EMBL" id="AYO43359.1"/>
    </source>
</evidence>
<dbReference type="GO" id="GO:0009098">
    <property type="term" value="P:L-leucine biosynthetic process"/>
    <property type="evidence" value="ECO:0007669"/>
    <property type="project" value="UniProtKB-KW"/>
</dbReference>
<dbReference type="PANTHER" id="PTHR46911:SF1">
    <property type="entry name" value="2-ISOPROPYLMALATE SYNTHASE"/>
    <property type="match status" value="1"/>
</dbReference>
<proteinExistence type="inferred from homology"/>
<sequence length="605" mass="66722">MDPGSKYQPYTPVHLPDRQWPSKIQRTAPIWTSVDLRDGNQALASPMNEEQKIIFFKTLVKCGFKEIEVAFPSASDTDFGFVRRIIEDGLIPDDVYIQVLSPAREELIRRTFEAVKGAKNVVFHMYNAASPLFREVVFNNDQARTVDLAVRHTKLVRELMEHYSKPENGGTNFRYEYSPETFSQTEPDFAIQLCDAVREAWGLASPGNKIIFNLPNTVEMSPPNHYADLIEYFCRNIKHRDSVIVSLHPHNDRGCGVAAAELGMLAGAERVEGCLFGNGERTGNVDLVTLALNLFTQGVQPGPLMFTDLPSVIEVVTGCNDIPVHPRHPYAGELVMTAFSGSHQDAIKKGFAAQEKRWNAGDKQWLMPYLPVDPADLGLTYEAVIRVNSQSGKGGIAYLLTQALGVELPRRMQVAFYQVIQAVADQTSKEISTDDIVQAFSKHYHVPIAGVPKTDGRFKLHSFRLYDGDESTEAEPLNGTSTPRVRKLVGKIVHNGETVDVTGTGNGPISALMDAIEKHFNIFVNVREYSEHAITRPGALDLGSAATSSHSQTRAQAASYVELVKSEDTRQFGEQKAKGFWGAGVDVDITSAGLKAVLSALSTVD</sequence>
<evidence type="ECO:0000256" key="8">
    <source>
        <dbReference type="ARBA" id="ARBA00022723"/>
    </source>
</evidence>
<dbReference type="STRING" id="425264.A0A3G2S7X8"/>
<dbReference type="VEuPathDB" id="FungiDB:DNF11_2409"/>
<evidence type="ECO:0000256" key="5">
    <source>
        <dbReference type="ARBA" id="ARBA00022430"/>
    </source>
</evidence>
<dbReference type="Gene3D" id="3.20.20.70">
    <property type="entry name" value="Aldolase class I"/>
    <property type="match status" value="1"/>
</dbReference>
<dbReference type="Pfam" id="PF08502">
    <property type="entry name" value="LeuA_dimer"/>
    <property type="match status" value="1"/>
</dbReference>
<dbReference type="PANTHER" id="PTHR46911">
    <property type="match status" value="1"/>
</dbReference>
<dbReference type="InterPro" id="IPR036230">
    <property type="entry name" value="LeuA_allosteric_dom_sf"/>
</dbReference>
<dbReference type="InterPro" id="IPR013709">
    <property type="entry name" value="2-isopropylmalate_synth_dimer"/>
</dbReference>
<dbReference type="Gene3D" id="3.30.160.270">
    <property type="match status" value="1"/>
</dbReference>
<dbReference type="EC" id="2.3.3.13" evidence="4"/>
<organism evidence="11 12">
    <name type="scientific">Malassezia restricta (strain ATCC 96810 / NBRC 103918 / CBS 7877)</name>
    <name type="common">Seborrheic dermatitis infection agent</name>
    <dbReference type="NCBI Taxonomy" id="425264"/>
    <lineage>
        <taxon>Eukaryota</taxon>
        <taxon>Fungi</taxon>
        <taxon>Dikarya</taxon>
        <taxon>Basidiomycota</taxon>
        <taxon>Ustilaginomycotina</taxon>
        <taxon>Malasseziomycetes</taxon>
        <taxon>Malasseziales</taxon>
        <taxon>Malasseziaceae</taxon>
        <taxon>Malassezia</taxon>
    </lineage>
</organism>
<dbReference type="PROSITE" id="PS00816">
    <property type="entry name" value="AIPM_HOMOCIT_SYNTH_2"/>
    <property type="match status" value="1"/>
</dbReference>
<evidence type="ECO:0000313" key="12">
    <source>
        <dbReference type="Proteomes" id="UP000269793"/>
    </source>
</evidence>
<dbReference type="EMBL" id="CP033151">
    <property type="protein sequence ID" value="AYO43359.1"/>
    <property type="molecule type" value="Genomic_DNA"/>
</dbReference>
<dbReference type="InterPro" id="IPR000891">
    <property type="entry name" value="PYR_CT"/>
</dbReference>
<dbReference type="InterPro" id="IPR054692">
    <property type="entry name" value="LeuA-like_post-cat"/>
</dbReference>
<dbReference type="Pfam" id="PF00682">
    <property type="entry name" value="HMGL-like"/>
    <property type="match status" value="1"/>
</dbReference>
<keyword evidence="12" id="KW-1185">Reference proteome</keyword>
<dbReference type="InterPro" id="IPR002034">
    <property type="entry name" value="AIPM/Hcit_synth_CS"/>
</dbReference>
<dbReference type="CDD" id="cd07942">
    <property type="entry name" value="DRE_TIM_LeuA"/>
    <property type="match status" value="1"/>
</dbReference>
<dbReference type="AlphaFoldDB" id="A0A3G2S7X8"/>
<feature type="domain" description="Pyruvate carboxyltransferase" evidence="10">
    <location>
        <begin position="29"/>
        <end position="313"/>
    </location>
</feature>
<keyword evidence="11" id="KW-0012">Acyltransferase</keyword>
<protein>
    <recommendedName>
        <fullName evidence="4">2-isopropylmalate synthase</fullName>
        <ecNumber evidence="4">2.3.3.13</ecNumber>
    </recommendedName>
</protein>
<evidence type="ECO:0000256" key="9">
    <source>
        <dbReference type="ARBA" id="ARBA00023304"/>
    </source>
</evidence>
<dbReference type="GO" id="GO:0046872">
    <property type="term" value="F:metal ion binding"/>
    <property type="evidence" value="ECO:0007669"/>
    <property type="project" value="UniProtKB-KW"/>
</dbReference>
<dbReference type="InterPro" id="IPR039371">
    <property type="entry name" value="LeuA_N_DRE-TIM"/>
</dbReference>
<evidence type="ECO:0000256" key="2">
    <source>
        <dbReference type="ARBA" id="ARBA00004689"/>
    </source>
</evidence>
<dbReference type="PROSITE" id="PS50991">
    <property type="entry name" value="PYR_CT"/>
    <property type="match status" value="1"/>
</dbReference>
<dbReference type="HAMAP" id="MF_00572">
    <property type="entry name" value="LeuA_type2"/>
    <property type="match status" value="1"/>
</dbReference>
<dbReference type="InterPro" id="IPR013785">
    <property type="entry name" value="Aldolase_TIM"/>
</dbReference>
<dbReference type="Pfam" id="PF22615">
    <property type="entry name" value="IPMS_D2"/>
    <property type="match status" value="1"/>
</dbReference>
<accession>A0A3G2S7X8</accession>
<evidence type="ECO:0000256" key="3">
    <source>
        <dbReference type="ARBA" id="ARBA00009767"/>
    </source>
</evidence>
<comment type="pathway">
    <text evidence="2">Amino-acid biosynthesis; L-leucine biosynthesis; L-leucine from 3-methyl-2-oxobutanoate: step 1/4.</text>
</comment>
<dbReference type="OrthoDB" id="418791at2759"/>
<dbReference type="Proteomes" id="UP000269793">
    <property type="component" value="Chromosome IV"/>
</dbReference>
<dbReference type="NCBIfam" id="NF002991">
    <property type="entry name" value="PRK03739.1"/>
    <property type="match status" value="1"/>
</dbReference>
<keyword evidence="9" id="KW-0100">Branched-chain amino acid biosynthesis</keyword>
<evidence type="ECO:0000259" key="10">
    <source>
        <dbReference type="PROSITE" id="PS50991"/>
    </source>
</evidence>
<dbReference type="SUPFAM" id="SSF51569">
    <property type="entry name" value="Aldolase"/>
    <property type="match status" value="1"/>
</dbReference>
<dbReference type="SUPFAM" id="SSF89000">
    <property type="entry name" value="post-HMGL domain-like"/>
    <property type="match status" value="1"/>
</dbReference>
<gene>
    <name evidence="11" type="primary">leu3</name>
    <name evidence="11" type="ORF">DNF11_2409</name>
</gene>
<evidence type="ECO:0000256" key="7">
    <source>
        <dbReference type="ARBA" id="ARBA00022679"/>
    </source>
</evidence>
<keyword evidence="7 11" id="KW-0808">Transferase</keyword>